<gene>
    <name evidence="1" type="ORF">DXG03_008635</name>
</gene>
<keyword evidence="2" id="KW-1185">Reference proteome</keyword>
<evidence type="ECO:0000313" key="1">
    <source>
        <dbReference type="EMBL" id="KAG5644338.1"/>
    </source>
</evidence>
<dbReference type="OrthoDB" id="3351042at2759"/>
<reference evidence="1" key="1">
    <citation type="submission" date="2020-07" db="EMBL/GenBank/DDBJ databases">
        <authorList>
            <person name="Nieuwenhuis M."/>
            <person name="Van De Peppel L.J.J."/>
        </authorList>
    </citation>
    <scope>NUCLEOTIDE SEQUENCE</scope>
    <source>
        <strain evidence="1">AP01</strain>
        <tissue evidence="1">Mycelium</tissue>
    </source>
</reference>
<reference evidence="1" key="2">
    <citation type="submission" date="2021-10" db="EMBL/GenBank/DDBJ databases">
        <title>Phylogenomics reveals ancestral predisposition of the termite-cultivated fungus Termitomyces towards a domesticated lifestyle.</title>
        <authorList>
            <person name="Auxier B."/>
            <person name="Grum-Grzhimaylo A."/>
            <person name="Cardenas M.E."/>
            <person name="Lodge J.D."/>
            <person name="Laessoe T."/>
            <person name="Pedersen O."/>
            <person name="Smith M.E."/>
            <person name="Kuyper T.W."/>
            <person name="Franco-Molano E.A."/>
            <person name="Baroni T.J."/>
            <person name="Aanen D.K."/>
        </authorList>
    </citation>
    <scope>NUCLEOTIDE SEQUENCE</scope>
    <source>
        <strain evidence="1">AP01</strain>
        <tissue evidence="1">Mycelium</tissue>
    </source>
</reference>
<dbReference type="Proteomes" id="UP000775547">
    <property type="component" value="Unassembled WGS sequence"/>
</dbReference>
<evidence type="ECO:0000313" key="2">
    <source>
        <dbReference type="Proteomes" id="UP000775547"/>
    </source>
</evidence>
<proteinExistence type="predicted"/>
<sequence>MGPVSDAVASSLSDSIVVEMQLNAASSAVNGLALKQTLKYTLPTHSARLETRGVKVLLITLRHKQIIHDAALGFYRSSIHKDSSLFSSVEDYLAVEKGWFSPYLFASARRPIF</sequence>
<comment type="caution">
    <text evidence="1">The sequence shown here is derived from an EMBL/GenBank/DDBJ whole genome shotgun (WGS) entry which is preliminary data.</text>
</comment>
<dbReference type="AlphaFoldDB" id="A0A9P7KBB0"/>
<accession>A0A9P7KBB0</accession>
<dbReference type="EMBL" id="JABCKV010000073">
    <property type="protein sequence ID" value="KAG5644338.1"/>
    <property type="molecule type" value="Genomic_DNA"/>
</dbReference>
<protein>
    <submittedName>
        <fullName evidence="1">Uncharacterized protein</fullName>
    </submittedName>
</protein>
<name>A0A9P7KBB0_9AGAR</name>
<organism evidence="1 2">
    <name type="scientific">Asterophora parasitica</name>
    <dbReference type="NCBI Taxonomy" id="117018"/>
    <lineage>
        <taxon>Eukaryota</taxon>
        <taxon>Fungi</taxon>
        <taxon>Dikarya</taxon>
        <taxon>Basidiomycota</taxon>
        <taxon>Agaricomycotina</taxon>
        <taxon>Agaricomycetes</taxon>
        <taxon>Agaricomycetidae</taxon>
        <taxon>Agaricales</taxon>
        <taxon>Tricholomatineae</taxon>
        <taxon>Lyophyllaceae</taxon>
        <taxon>Asterophora</taxon>
    </lineage>
</organism>